<protein>
    <submittedName>
        <fullName evidence="1">Uncharacterized protein</fullName>
    </submittedName>
</protein>
<comment type="caution">
    <text evidence="1">The sequence shown here is derived from an EMBL/GenBank/DDBJ whole genome shotgun (WGS) entry which is preliminary data.</text>
</comment>
<organism evidence="1 2">
    <name type="scientific">Durusdinium trenchii</name>
    <dbReference type="NCBI Taxonomy" id="1381693"/>
    <lineage>
        <taxon>Eukaryota</taxon>
        <taxon>Sar</taxon>
        <taxon>Alveolata</taxon>
        <taxon>Dinophyceae</taxon>
        <taxon>Suessiales</taxon>
        <taxon>Symbiodiniaceae</taxon>
        <taxon>Durusdinium</taxon>
    </lineage>
</organism>
<keyword evidence="2" id="KW-1185">Reference proteome</keyword>
<name>A0ABP0RY41_9DINO</name>
<gene>
    <name evidence="1" type="ORF">SCF082_LOCUS49093</name>
</gene>
<reference evidence="1 2" key="1">
    <citation type="submission" date="2024-02" db="EMBL/GenBank/DDBJ databases">
        <authorList>
            <person name="Chen Y."/>
            <person name="Shah S."/>
            <person name="Dougan E. K."/>
            <person name="Thang M."/>
            <person name="Chan C."/>
        </authorList>
    </citation>
    <scope>NUCLEOTIDE SEQUENCE [LARGE SCALE GENOMIC DNA]</scope>
</reference>
<evidence type="ECO:0000313" key="2">
    <source>
        <dbReference type="Proteomes" id="UP001642464"/>
    </source>
</evidence>
<dbReference type="EMBL" id="CAXAMM010042511">
    <property type="protein sequence ID" value="CAK9105309.1"/>
    <property type="molecule type" value="Genomic_DNA"/>
</dbReference>
<accession>A0ABP0RY41</accession>
<proteinExistence type="predicted"/>
<sequence length="522" mass="58145">MSEARALKQSMKLRLQADPTISVSALHSTIAGFLRHKGTKDLWTLLAPPPTGPLQYGWHTHPQADWLMKVLGLLFDLIGLAPNTKLHSAKVVKCLKSMAEAKELDLHVNKNKNADACIDELDLTLRILLNMVRTLKCNSHHQQRIRRSLCKAEQVKMDLVLARVQLPQELLSNGSCGSFDGWDDETSGPSVTVPPQQLERQETETAIVPYVEPKPTPVKEPVKQYLGRAVLPPLPSIFSKILGRSTPVSSAPKPVSKPSPLPTSPVLEQAMNHVPATVLREPKKQQEQKRCHEEEEVSDNKSLPKVLFCGKFGLTESAFQEGLERGDFFEVESADGRMTYGWQQDEQATTRGTSSKMEVAASKKLSKEELQVENIAMSSWQFGLFKKKNVKALEGGETPMAIEDQKAELSERAWNAAQKQLLDAQKAMDEQIRAGKKLLQLVGVDNKADPLYHSLKDIIQMLTEEKSRLEHMYNWKETPESDVLTLQAYDECMAKGGQVASKAHEQLAGIKGQLSVRAKKVT</sequence>
<evidence type="ECO:0000313" key="1">
    <source>
        <dbReference type="EMBL" id="CAK9105309.1"/>
    </source>
</evidence>
<dbReference type="Proteomes" id="UP001642464">
    <property type="component" value="Unassembled WGS sequence"/>
</dbReference>